<dbReference type="InterPro" id="IPR050180">
    <property type="entry name" value="RNR_Ribonuclease"/>
</dbReference>
<dbReference type="AlphaFoldDB" id="A0A853I968"/>
<gene>
    <name evidence="9" type="ORF">H0A36_19945</name>
</gene>
<dbReference type="InterPro" id="IPR004476">
    <property type="entry name" value="RNase_II/RNase_R"/>
</dbReference>
<keyword evidence="5" id="KW-0378">Hydrolase</keyword>
<proteinExistence type="predicted"/>
<dbReference type="Gene3D" id="2.40.50.140">
    <property type="entry name" value="Nucleic acid-binding proteins"/>
    <property type="match status" value="2"/>
</dbReference>
<keyword evidence="7" id="KW-0694">RNA-binding</keyword>
<dbReference type="EC" id="3.1.13.1" evidence="2"/>
<evidence type="ECO:0000256" key="6">
    <source>
        <dbReference type="ARBA" id="ARBA00022839"/>
    </source>
</evidence>
<dbReference type="PANTHER" id="PTHR23355">
    <property type="entry name" value="RIBONUCLEASE"/>
    <property type="match status" value="1"/>
</dbReference>
<keyword evidence="4" id="KW-0540">Nuclease</keyword>
<keyword evidence="10" id="KW-1185">Reference proteome</keyword>
<dbReference type="SMART" id="SM00316">
    <property type="entry name" value="S1"/>
    <property type="match status" value="1"/>
</dbReference>
<sequence>MLSNDSLAQLKQLKQQLKAQKKLFQGKVKDSPLKTTTVQLDDGRQALLNAEEAQKVLPHDLVKVTVTGGKGSQLTAEIEELVRSDFKEFTGKIVIKGKAVFVDPDYGRMSRWIFIPPKQRGKAQAGDYVRCRLIQHPIKNGKPQAEVLTVIGSDKQSGIEASYVINKYQLQDGWSETVQQQVEQILATSVRDKVTEQHQDLTTTPFVTIDSATTQDMDDALFAEANEDGSWRVIIAIADPASWVEPGSPVDQAARERGMSVYLPGSTLAMLPEALSNDRCSLMANQERLALVCEMQLATDGEIKSYQFYPAVVCSKAKLSYELVSEYIEQGNKAALGEDSETLAKTVDSLYTVQQVLTQYREQQAVSFDNKPDYKLVLNEQQKIASIEKQQRFTAHKLVEECMVAANRCAAQFIKTKAASSGIYITNAGLRKERLDDVAKLLEQQLPTFDFAQLSDPMGYRQVLLALNNHATEVPVKAILSRQLERSLFSNEPLPHAGMGFDIYTTFTSPIRKYNDLLMHRLIKALLLSQPVEPIANEVLEQLQQQQYRTRQATNEMEQWLICQYLQDKTGEVFQGKVVQLNSFGFTVRLDDNGVEGFVDARKLPQSYSFDPLYQTLHSKDKEQRFTLEQTVSVQLLQADVKRRSVRFTLVN</sequence>
<dbReference type="InterPro" id="IPR040476">
    <property type="entry name" value="CSD2"/>
</dbReference>
<dbReference type="Pfam" id="PF00773">
    <property type="entry name" value="RNB"/>
    <property type="match status" value="1"/>
</dbReference>
<dbReference type="SMART" id="SM00955">
    <property type="entry name" value="RNB"/>
    <property type="match status" value="1"/>
</dbReference>
<evidence type="ECO:0000313" key="9">
    <source>
        <dbReference type="EMBL" id="NYZ68292.1"/>
    </source>
</evidence>
<reference evidence="9 10" key="1">
    <citation type="submission" date="2020-07" db="EMBL/GenBank/DDBJ databases">
        <title>Endozoicomonas sp. nov., isolated from sediment.</title>
        <authorList>
            <person name="Gu T."/>
        </authorList>
    </citation>
    <scope>NUCLEOTIDE SEQUENCE [LARGE SCALE GENOMIC DNA]</scope>
    <source>
        <strain evidence="9 10">SM1973</strain>
    </source>
</reference>
<name>A0A853I968_9GAMM</name>
<evidence type="ECO:0000313" key="10">
    <source>
        <dbReference type="Proteomes" id="UP000569732"/>
    </source>
</evidence>
<dbReference type="SUPFAM" id="SSF50249">
    <property type="entry name" value="Nucleic acid-binding proteins"/>
    <property type="match status" value="2"/>
</dbReference>
<dbReference type="InterPro" id="IPR001900">
    <property type="entry name" value="RNase_II/R"/>
</dbReference>
<dbReference type="GO" id="GO:0005829">
    <property type="term" value="C:cytosol"/>
    <property type="evidence" value="ECO:0007669"/>
    <property type="project" value="TreeGrafter"/>
</dbReference>
<dbReference type="Pfam" id="PF17876">
    <property type="entry name" value="CSD2"/>
    <property type="match status" value="1"/>
</dbReference>
<evidence type="ECO:0000256" key="3">
    <source>
        <dbReference type="ARBA" id="ARBA00022490"/>
    </source>
</evidence>
<comment type="catalytic activity">
    <reaction evidence="1">
        <text>Exonucleolytic cleavage in the 3'- to 5'-direction to yield nucleoside 5'-phosphates.</text>
        <dbReference type="EC" id="3.1.13.1"/>
    </reaction>
</comment>
<dbReference type="InterPro" id="IPR003029">
    <property type="entry name" value="S1_domain"/>
</dbReference>
<keyword evidence="3" id="KW-0963">Cytoplasm</keyword>
<feature type="domain" description="S1 motif" evidence="8">
    <location>
        <begin position="571"/>
        <end position="651"/>
    </location>
</feature>
<evidence type="ECO:0000256" key="7">
    <source>
        <dbReference type="ARBA" id="ARBA00022884"/>
    </source>
</evidence>
<accession>A0A853I968</accession>
<dbReference type="PROSITE" id="PS50126">
    <property type="entry name" value="S1"/>
    <property type="match status" value="1"/>
</dbReference>
<evidence type="ECO:0000256" key="1">
    <source>
        <dbReference type="ARBA" id="ARBA00001849"/>
    </source>
</evidence>
<organism evidence="9 10">
    <name type="scientific">Spartinivicinus marinus</name>
    <dbReference type="NCBI Taxonomy" id="2994442"/>
    <lineage>
        <taxon>Bacteria</taxon>
        <taxon>Pseudomonadati</taxon>
        <taxon>Pseudomonadota</taxon>
        <taxon>Gammaproteobacteria</taxon>
        <taxon>Oceanospirillales</taxon>
        <taxon>Zooshikellaceae</taxon>
        <taxon>Spartinivicinus</taxon>
    </lineage>
</organism>
<evidence type="ECO:0000256" key="2">
    <source>
        <dbReference type="ARBA" id="ARBA00012163"/>
    </source>
</evidence>
<dbReference type="GO" id="GO:0006402">
    <property type="term" value="P:mRNA catabolic process"/>
    <property type="evidence" value="ECO:0007669"/>
    <property type="project" value="TreeGrafter"/>
</dbReference>
<evidence type="ECO:0000259" key="8">
    <source>
        <dbReference type="PROSITE" id="PS50126"/>
    </source>
</evidence>
<dbReference type="GO" id="GO:0003723">
    <property type="term" value="F:RNA binding"/>
    <property type="evidence" value="ECO:0007669"/>
    <property type="project" value="UniProtKB-KW"/>
</dbReference>
<dbReference type="NCBIfam" id="TIGR00358">
    <property type="entry name" value="3_prime_RNase"/>
    <property type="match status" value="1"/>
</dbReference>
<dbReference type="InterPro" id="IPR012340">
    <property type="entry name" value="NA-bd_OB-fold"/>
</dbReference>
<comment type="caution">
    <text evidence="9">The sequence shown here is derived from an EMBL/GenBank/DDBJ whole genome shotgun (WGS) entry which is preliminary data.</text>
</comment>
<dbReference type="GO" id="GO:0008859">
    <property type="term" value="F:exoribonuclease II activity"/>
    <property type="evidence" value="ECO:0007669"/>
    <property type="project" value="UniProtKB-EC"/>
</dbReference>
<dbReference type="Pfam" id="PF00575">
    <property type="entry name" value="S1"/>
    <property type="match status" value="1"/>
</dbReference>
<keyword evidence="6" id="KW-0269">Exonuclease</keyword>
<dbReference type="Proteomes" id="UP000569732">
    <property type="component" value="Unassembled WGS sequence"/>
</dbReference>
<protein>
    <recommendedName>
        <fullName evidence="2">exoribonuclease II</fullName>
        <ecNumber evidence="2">3.1.13.1</ecNumber>
    </recommendedName>
</protein>
<dbReference type="PANTHER" id="PTHR23355:SF37">
    <property type="entry name" value="EXORIBONUCLEASE 2"/>
    <property type="match status" value="1"/>
</dbReference>
<dbReference type="RefSeq" id="WP_180570309.1">
    <property type="nucleotide sequence ID" value="NZ_JACCKB010000039.1"/>
</dbReference>
<dbReference type="EMBL" id="JACCKB010000039">
    <property type="protein sequence ID" value="NYZ68292.1"/>
    <property type="molecule type" value="Genomic_DNA"/>
</dbReference>
<evidence type="ECO:0000256" key="5">
    <source>
        <dbReference type="ARBA" id="ARBA00022801"/>
    </source>
</evidence>
<evidence type="ECO:0000256" key="4">
    <source>
        <dbReference type="ARBA" id="ARBA00022722"/>
    </source>
</evidence>